<protein>
    <recommendedName>
        <fullName evidence="2">histidine kinase</fullName>
        <ecNumber evidence="2">2.7.13.3</ecNumber>
    </recommendedName>
</protein>
<dbReference type="PANTHER" id="PTHR45339">
    <property type="entry name" value="HYBRID SIGNAL TRANSDUCTION HISTIDINE KINASE J"/>
    <property type="match status" value="1"/>
</dbReference>
<dbReference type="EC" id="2.7.13.3" evidence="2"/>
<evidence type="ECO:0000313" key="9">
    <source>
        <dbReference type="Proteomes" id="UP001317629"/>
    </source>
</evidence>
<evidence type="ECO:0000313" key="8">
    <source>
        <dbReference type="EMBL" id="BDV35039.1"/>
    </source>
</evidence>
<dbReference type="SUPFAM" id="SSF47384">
    <property type="entry name" value="Homodimeric domain of signal transducing histidine kinase"/>
    <property type="match status" value="1"/>
</dbReference>
<dbReference type="InterPro" id="IPR001789">
    <property type="entry name" value="Sig_transdc_resp-reg_receiver"/>
</dbReference>
<feature type="modified residue" description="4-aspartylphosphate" evidence="5">
    <location>
        <position position="343"/>
    </location>
</feature>
<dbReference type="PROSITE" id="PS50110">
    <property type="entry name" value="RESPONSE_REGULATORY"/>
    <property type="match status" value="2"/>
</dbReference>
<dbReference type="Gene3D" id="3.40.50.2300">
    <property type="match status" value="2"/>
</dbReference>
<dbReference type="InterPro" id="IPR003661">
    <property type="entry name" value="HisK_dim/P_dom"/>
</dbReference>
<evidence type="ECO:0000256" key="1">
    <source>
        <dbReference type="ARBA" id="ARBA00000085"/>
    </source>
</evidence>
<evidence type="ECO:0000256" key="5">
    <source>
        <dbReference type="PROSITE-ProRule" id="PRU00169"/>
    </source>
</evidence>
<feature type="domain" description="Response regulatory" evidence="7">
    <location>
        <begin position="293"/>
        <end position="407"/>
    </location>
</feature>
<dbReference type="Gene3D" id="1.10.287.130">
    <property type="match status" value="1"/>
</dbReference>
<organism evidence="8 9">
    <name type="scientific">Methylocystis iwaonis</name>
    <dbReference type="NCBI Taxonomy" id="2885079"/>
    <lineage>
        <taxon>Bacteria</taxon>
        <taxon>Pseudomonadati</taxon>
        <taxon>Pseudomonadota</taxon>
        <taxon>Alphaproteobacteria</taxon>
        <taxon>Hyphomicrobiales</taxon>
        <taxon>Methylocystaceae</taxon>
        <taxon>Methylocystis</taxon>
    </lineage>
</organism>
<dbReference type="EMBL" id="AP027142">
    <property type="protein sequence ID" value="BDV35039.1"/>
    <property type="molecule type" value="Genomic_DNA"/>
</dbReference>
<proteinExistence type="predicted"/>
<accession>A0ABM8EAM4</accession>
<keyword evidence="9" id="KW-1185">Reference proteome</keyword>
<evidence type="ECO:0000259" key="6">
    <source>
        <dbReference type="PROSITE" id="PS50109"/>
    </source>
</evidence>
<name>A0ABM8EAM4_9HYPH</name>
<dbReference type="Pfam" id="PF02518">
    <property type="entry name" value="HATPase_c"/>
    <property type="match status" value="1"/>
</dbReference>
<dbReference type="InterPro" id="IPR004358">
    <property type="entry name" value="Sig_transdc_His_kin-like_C"/>
</dbReference>
<dbReference type="SMART" id="SM00387">
    <property type="entry name" value="HATPase_c"/>
    <property type="match status" value="1"/>
</dbReference>
<keyword evidence="3 5" id="KW-0597">Phosphoprotein</keyword>
<dbReference type="Pfam" id="PF00072">
    <property type="entry name" value="Response_reg"/>
    <property type="match status" value="1"/>
</dbReference>
<dbReference type="Proteomes" id="UP001317629">
    <property type="component" value="Chromosome"/>
</dbReference>
<dbReference type="PANTHER" id="PTHR45339:SF1">
    <property type="entry name" value="HYBRID SIGNAL TRANSDUCTION HISTIDINE KINASE J"/>
    <property type="match status" value="1"/>
</dbReference>
<sequence>MAIIAALALFGGAVFVALRRSQRGAREAELEKLRDEIWELRAAAAERDKAEAASLAKSRFLATVSHEIRTPLNGVMGLAQLLAMTRLDAEQASYVEAIGDSSRSLAQLIDDILDFSKIEAGKLDLRRETFALAPLVEGVVELLAPRAFAKGLEIASVVEQDAPRMIEGDPSRLRQVLVNLIGNAINFTVRGGVGVRVARDGALLRIDVRDTGPGVPESAREAIFEEFEQGDASATRRQGGTGLGLAISRRLVSLMGGALSLAQTSSDGSTFAFTLPVSTSAPETSSKPLAGLRVLIVDDSSFEAPFLAESLTPAGGIAEVAANLQAGLTLISTAAPYEAIIVDCALGSEDVAQLAAAARAAGVRRRFLLFSPLERRAFGEAALRDFDGWLVKPVRSASLVARLSKERADAPAPAAAQPIRALEGARALIAEDNDVNALILSRHLAKLGAAATRAHNGAEAVALVTAAIEAGSAGRYDVVIMDLFMPELDGREATRRIREAEARARAPRTPILALTASAQAEDERAARAAGVDGFLTKPVDFAVLAATIEELRLTPCGVERRGG</sequence>
<evidence type="ECO:0000256" key="3">
    <source>
        <dbReference type="ARBA" id="ARBA00022553"/>
    </source>
</evidence>
<dbReference type="SMART" id="SM00388">
    <property type="entry name" value="HisKA"/>
    <property type="match status" value="1"/>
</dbReference>
<dbReference type="SUPFAM" id="SSF52172">
    <property type="entry name" value="CheY-like"/>
    <property type="match status" value="2"/>
</dbReference>
<dbReference type="SUPFAM" id="SSF55874">
    <property type="entry name" value="ATPase domain of HSP90 chaperone/DNA topoisomerase II/histidine kinase"/>
    <property type="match status" value="1"/>
</dbReference>
<dbReference type="PRINTS" id="PR00344">
    <property type="entry name" value="BCTRLSENSOR"/>
</dbReference>
<dbReference type="CDD" id="cd16922">
    <property type="entry name" value="HATPase_EvgS-ArcB-TorS-like"/>
    <property type="match status" value="1"/>
</dbReference>
<dbReference type="InterPro" id="IPR011006">
    <property type="entry name" value="CheY-like_superfamily"/>
</dbReference>
<dbReference type="InterPro" id="IPR036890">
    <property type="entry name" value="HATPase_C_sf"/>
</dbReference>
<feature type="domain" description="Histidine kinase" evidence="6">
    <location>
        <begin position="63"/>
        <end position="279"/>
    </location>
</feature>
<dbReference type="InterPro" id="IPR003594">
    <property type="entry name" value="HATPase_dom"/>
</dbReference>
<dbReference type="InterPro" id="IPR005467">
    <property type="entry name" value="His_kinase_dom"/>
</dbReference>
<dbReference type="Gene3D" id="3.30.565.10">
    <property type="entry name" value="Histidine kinase-like ATPase, C-terminal domain"/>
    <property type="match status" value="1"/>
</dbReference>
<dbReference type="CDD" id="cd00082">
    <property type="entry name" value="HisKA"/>
    <property type="match status" value="1"/>
</dbReference>
<dbReference type="SMART" id="SM00448">
    <property type="entry name" value="REC"/>
    <property type="match status" value="2"/>
</dbReference>
<evidence type="ECO:0000256" key="2">
    <source>
        <dbReference type="ARBA" id="ARBA00012438"/>
    </source>
</evidence>
<gene>
    <name evidence="8" type="ORF">SS37A_25680</name>
</gene>
<reference evidence="8 9" key="1">
    <citation type="journal article" date="2023" name="Int. J. Syst. Evol. Microbiol.">
        <title>Methylocystis iwaonis sp. nov., a type II methane-oxidizing bacterium from surface soil of a rice paddy field in Japan, and emended description of the genus Methylocystis (ex Whittenbury et al. 1970) Bowman et al. 1993.</title>
        <authorList>
            <person name="Kaise H."/>
            <person name="Sawadogo J.B."/>
            <person name="Alam M.S."/>
            <person name="Ueno C."/>
            <person name="Dianou D."/>
            <person name="Shinjo R."/>
            <person name="Asakawa S."/>
        </authorList>
    </citation>
    <scope>NUCLEOTIDE SEQUENCE [LARGE SCALE GENOMIC DNA]</scope>
    <source>
        <strain evidence="8 9">SS37A-Re</strain>
    </source>
</reference>
<keyword evidence="4" id="KW-0902">Two-component regulatory system</keyword>
<feature type="domain" description="Response regulatory" evidence="7">
    <location>
        <begin position="426"/>
        <end position="552"/>
    </location>
</feature>
<evidence type="ECO:0000256" key="4">
    <source>
        <dbReference type="ARBA" id="ARBA00023012"/>
    </source>
</evidence>
<dbReference type="InterPro" id="IPR036097">
    <property type="entry name" value="HisK_dim/P_sf"/>
</dbReference>
<evidence type="ECO:0000259" key="7">
    <source>
        <dbReference type="PROSITE" id="PS50110"/>
    </source>
</evidence>
<dbReference type="CDD" id="cd17546">
    <property type="entry name" value="REC_hyHK_CKI1_RcsC-like"/>
    <property type="match status" value="1"/>
</dbReference>
<dbReference type="Pfam" id="PF00512">
    <property type="entry name" value="HisKA"/>
    <property type="match status" value="1"/>
</dbReference>
<feature type="modified residue" description="4-aspartylphosphate" evidence="5">
    <location>
        <position position="482"/>
    </location>
</feature>
<comment type="catalytic activity">
    <reaction evidence="1">
        <text>ATP + protein L-histidine = ADP + protein N-phospho-L-histidine.</text>
        <dbReference type="EC" id="2.7.13.3"/>
    </reaction>
</comment>
<dbReference type="PROSITE" id="PS50109">
    <property type="entry name" value="HIS_KIN"/>
    <property type="match status" value="1"/>
</dbReference>